<keyword evidence="10" id="KW-1185">Reference proteome</keyword>
<name>Q7RA07_PLAYO</name>
<dbReference type="InterPro" id="IPR027640">
    <property type="entry name" value="Kinesin-like_fam"/>
</dbReference>
<keyword evidence="5" id="KW-0175">Coiled coil</keyword>
<dbReference type="InterPro" id="IPR027417">
    <property type="entry name" value="P-loop_NTPase"/>
</dbReference>
<dbReference type="GO" id="GO:0005524">
    <property type="term" value="F:ATP binding"/>
    <property type="evidence" value="ECO:0007669"/>
    <property type="project" value="UniProtKB-KW"/>
</dbReference>
<dbReference type="GO" id="GO:0008017">
    <property type="term" value="F:microtubule binding"/>
    <property type="evidence" value="ECO:0007669"/>
    <property type="project" value="InterPro"/>
</dbReference>
<comment type="caution">
    <text evidence="9">The sequence shown here is derived from an EMBL/GenBank/DDBJ whole genome shotgun (WGS) entry which is preliminary data.</text>
</comment>
<evidence type="ECO:0000256" key="1">
    <source>
        <dbReference type="ARBA" id="ARBA00004496"/>
    </source>
</evidence>
<organism evidence="9 10">
    <name type="scientific">Plasmodium yoelii yoelii</name>
    <dbReference type="NCBI Taxonomy" id="73239"/>
    <lineage>
        <taxon>Eukaryota</taxon>
        <taxon>Sar</taxon>
        <taxon>Alveolata</taxon>
        <taxon>Apicomplexa</taxon>
        <taxon>Aconoidasida</taxon>
        <taxon>Haemosporida</taxon>
        <taxon>Plasmodiidae</taxon>
        <taxon>Plasmodium</taxon>
        <taxon>Plasmodium (Vinckeia)</taxon>
    </lineage>
</organism>
<dbReference type="PANTHER" id="PTHR47969">
    <property type="entry name" value="CHROMOSOME-ASSOCIATED KINESIN KIF4A-RELATED"/>
    <property type="match status" value="1"/>
</dbReference>
<dbReference type="SMART" id="SM00129">
    <property type="entry name" value="KISc"/>
    <property type="match status" value="1"/>
</dbReference>
<dbReference type="InterPro" id="IPR036961">
    <property type="entry name" value="Kinesin_motor_dom_sf"/>
</dbReference>
<sequence length="745" mass="86707">MIDKKQKTNNVTFDTSCTYIEIYNEEIIDLIDFSEEDYDEKIGNKCNTSTIGTFINNKDLKINNKKKNNNKKINKNISIREDINKKEIILMGVKTAKVSNVDDSFAILHKGNLLRTTERTFMNDKSSRSHAIFTINLIQKKKVVVENGVTNEINVSGDVKNGKNGKKVNQRINNDIKDSTNASLNERVMTTSESNNANKIEENEKKEEIICSKLHFVDLAGSERAKRTETKGNRLKEAININYGLLSLSNVIYGLSSKKKVQHIPYRNSKLTRILQDSLGGNSKTIMIACISIEPSDFYETFSTVKYAARTKKIKNNPIINYDINNLIINDLRKQLFNLNLELKKYKVECKDKYNFADDKKLKELSDQNCILLKKIKNLNIKRKKLMCLIFYYISLIRKSYVNRVNSPTCSTKDPECCISPKSVNIENDKKYFDIIPSTNSEVLSITNIHKNDKIYNLNSIENSKICCQSNYLDNINCKKEDNNEMTNNIIPYKKNKQTDLEFVNEVLPENDSTIKRIISSTDNGVEKNEKEEESIKLNKVCGMCEKINIIEGNEESNDFDFSFLENKYLFLNLEKDKKYVEDIFRQYELNKFNEKKLNDLNKKYINIFEKNKGYEKKINELNKIIKKMKKGSKVKLNEKYNKGKGVKSGKDSQSKNCYKFFFSKKDNDKKKMTKKKIKKNYNNNNRHNIDEDTGKSINSLNKLKSVYNLFWGGKIRKGYYSEIELEREIKNKIKRKKTEKEIRE</sequence>
<dbReference type="InParanoid" id="Q7RA07"/>
<dbReference type="PROSITE" id="PS50067">
    <property type="entry name" value="KINESIN_MOTOR_2"/>
    <property type="match status" value="1"/>
</dbReference>
<evidence type="ECO:0000256" key="2">
    <source>
        <dbReference type="ARBA" id="ARBA00022490"/>
    </source>
</evidence>
<feature type="domain" description="Kinesin motor" evidence="8">
    <location>
        <begin position="1"/>
        <end position="314"/>
    </location>
</feature>
<proteinExistence type="inferred from homology"/>
<dbReference type="GO" id="GO:0005875">
    <property type="term" value="C:microtubule associated complex"/>
    <property type="evidence" value="ECO:0007669"/>
    <property type="project" value="TreeGrafter"/>
</dbReference>
<comment type="similarity">
    <text evidence="6 7">Belongs to the TRAFAC class myosin-kinesin ATPase superfamily. Kinesin family.</text>
</comment>
<evidence type="ECO:0000313" key="9">
    <source>
        <dbReference type="EMBL" id="EAA18964.1"/>
    </source>
</evidence>
<keyword evidence="3 7" id="KW-0547">Nucleotide-binding</keyword>
<dbReference type="EMBL" id="AABL01002308">
    <property type="protein sequence ID" value="EAA18964.1"/>
    <property type="molecule type" value="Genomic_DNA"/>
</dbReference>
<dbReference type="InterPro" id="IPR001752">
    <property type="entry name" value="Kinesin_motor_dom"/>
</dbReference>
<dbReference type="PROSITE" id="PS00411">
    <property type="entry name" value="KINESIN_MOTOR_1"/>
    <property type="match status" value="1"/>
</dbReference>
<dbReference type="GO" id="GO:0051231">
    <property type="term" value="P:spindle elongation"/>
    <property type="evidence" value="ECO:0007669"/>
    <property type="project" value="TreeGrafter"/>
</dbReference>
<dbReference type="SUPFAM" id="SSF52540">
    <property type="entry name" value="P-loop containing nucleoside triphosphate hydrolases"/>
    <property type="match status" value="1"/>
</dbReference>
<reference evidence="9 10" key="1">
    <citation type="journal article" date="2002" name="Nature">
        <title>Genome sequence and comparative analysis of the model rodent malaria parasite Plasmodium yoelii yoelii.</title>
        <authorList>
            <person name="Carlton J.M."/>
            <person name="Angiuoli S.V."/>
            <person name="Suh B.B."/>
            <person name="Kooij T.W."/>
            <person name="Pertea M."/>
            <person name="Silva J.C."/>
            <person name="Ermolaeva M.D."/>
            <person name="Allen J.E."/>
            <person name="Selengut J.D."/>
            <person name="Koo H.L."/>
            <person name="Peterson J.D."/>
            <person name="Pop M."/>
            <person name="Kosack D.S."/>
            <person name="Shumway M.F."/>
            <person name="Bidwell S.L."/>
            <person name="Shallom S.J."/>
            <person name="van Aken S.E."/>
            <person name="Riedmuller S.B."/>
            <person name="Feldblyum T.V."/>
            <person name="Cho J.K."/>
            <person name="Quackenbush J."/>
            <person name="Sedegah M."/>
            <person name="Shoaibi A."/>
            <person name="Cummings L.M."/>
            <person name="Florens L."/>
            <person name="Yates J.R."/>
            <person name="Raine J.D."/>
            <person name="Sinden R.E."/>
            <person name="Harris M.A."/>
            <person name="Cunningham D.A."/>
            <person name="Preiser P.R."/>
            <person name="Bergman L.W."/>
            <person name="Vaidya A.B."/>
            <person name="van Lin L.H."/>
            <person name="Janse C.J."/>
            <person name="Waters A.P."/>
            <person name="Smith H.O."/>
            <person name="White O.R."/>
            <person name="Salzberg S.L."/>
            <person name="Venter J.C."/>
            <person name="Fraser C.M."/>
            <person name="Hoffman S.L."/>
            <person name="Gardner M.J."/>
            <person name="Carucci D.J."/>
        </authorList>
    </citation>
    <scope>NUCLEOTIDE SEQUENCE [LARGE SCALE GENOMIC DNA]</scope>
    <source>
        <strain evidence="9 10">17XNL</strain>
    </source>
</reference>
<evidence type="ECO:0000256" key="5">
    <source>
        <dbReference type="ARBA" id="ARBA00023054"/>
    </source>
</evidence>
<feature type="non-terminal residue" evidence="9">
    <location>
        <position position="745"/>
    </location>
</feature>
<evidence type="ECO:0000259" key="8">
    <source>
        <dbReference type="PROSITE" id="PS50067"/>
    </source>
</evidence>
<dbReference type="GO" id="GO:0007052">
    <property type="term" value="P:mitotic spindle organization"/>
    <property type="evidence" value="ECO:0007669"/>
    <property type="project" value="TreeGrafter"/>
</dbReference>
<protein>
    <recommendedName>
        <fullName evidence="7">Kinesin-like protein</fullName>
    </recommendedName>
</protein>
<accession>Q7RA07</accession>
<keyword evidence="2" id="KW-0963">Cytoplasm</keyword>
<dbReference type="GO" id="GO:0005874">
    <property type="term" value="C:microtubule"/>
    <property type="evidence" value="ECO:0007669"/>
    <property type="project" value="UniProtKB-KW"/>
</dbReference>
<dbReference type="GO" id="GO:0007018">
    <property type="term" value="P:microtubule-based movement"/>
    <property type="evidence" value="ECO:0007669"/>
    <property type="project" value="InterPro"/>
</dbReference>
<dbReference type="Proteomes" id="UP000008553">
    <property type="component" value="Unassembled WGS sequence"/>
</dbReference>
<dbReference type="STRING" id="73239.Q7RA07"/>
<evidence type="ECO:0000256" key="4">
    <source>
        <dbReference type="ARBA" id="ARBA00022840"/>
    </source>
</evidence>
<evidence type="ECO:0000256" key="3">
    <source>
        <dbReference type="ARBA" id="ARBA00022741"/>
    </source>
</evidence>
<dbReference type="InterPro" id="IPR019821">
    <property type="entry name" value="Kinesin_motor_CS"/>
</dbReference>
<keyword evidence="4 7" id="KW-0067">ATP-binding</keyword>
<evidence type="ECO:0000256" key="7">
    <source>
        <dbReference type="RuleBase" id="RU000394"/>
    </source>
</evidence>
<comment type="caution">
    <text evidence="6">Lacks conserved residue(s) required for the propagation of feature annotation.</text>
</comment>
<dbReference type="AlphaFoldDB" id="Q7RA07"/>
<dbReference type="GO" id="GO:0003777">
    <property type="term" value="F:microtubule motor activity"/>
    <property type="evidence" value="ECO:0007669"/>
    <property type="project" value="InterPro"/>
</dbReference>
<keyword evidence="7" id="KW-0493">Microtubule</keyword>
<dbReference type="Pfam" id="PF00225">
    <property type="entry name" value="Kinesin"/>
    <property type="match status" value="2"/>
</dbReference>
<dbReference type="GO" id="GO:0005737">
    <property type="term" value="C:cytoplasm"/>
    <property type="evidence" value="ECO:0007669"/>
    <property type="project" value="UniProtKB-SubCell"/>
</dbReference>
<dbReference type="PaxDb" id="73239-Q7RA07"/>
<evidence type="ECO:0000256" key="6">
    <source>
        <dbReference type="PROSITE-ProRule" id="PRU00283"/>
    </source>
</evidence>
<dbReference type="PANTHER" id="PTHR47969:SF15">
    <property type="entry name" value="CHROMOSOME-ASSOCIATED KINESIN KIF4A-RELATED"/>
    <property type="match status" value="1"/>
</dbReference>
<gene>
    <name evidence="9" type="ORF">PY06701</name>
</gene>
<dbReference type="Gene3D" id="3.40.850.10">
    <property type="entry name" value="Kinesin motor domain"/>
    <property type="match status" value="1"/>
</dbReference>
<evidence type="ECO:0000313" key="10">
    <source>
        <dbReference type="Proteomes" id="UP000008553"/>
    </source>
</evidence>
<keyword evidence="7" id="KW-0505">Motor protein</keyword>
<comment type="subcellular location">
    <subcellularLocation>
        <location evidence="1">Cytoplasm</location>
    </subcellularLocation>
</comment>